<organism evidence="1 2">
    <name type="scientific">Candidatus Scalindua rubra</name>
    <dbReference type="NCBI Taxonomy" id="1872076"/>
    <lineage>
        <taxon>Bacteria</taxon>
        <taxon>Pseudomonadati</taxon>
        <taxon>Planctomycetota</taxon>
        <taxon>Candidatus Brocadiia</taxon>
        <taxon>Candidatus Brocadiales</taxon>
        <taxon>Candidatus Scalinduaceae</taxon>
        <taxon>Candidatus Scalindua</taxon>
    </lineage>
</organism>
<reference evidence="1 2" key="1">
    <citation type="submission" date="2016-07" db="EMBL/GenBank/DDBJ databases">
        <title>Draft genome of Scalindua rubra, obtained from a brine-seawater interface in the Red Sea, sheds light on salt adaptation in anammox bacteria.</title>
        <authorList>
            <person name="Speth D.R."/>
            <person name="Lagkouvardos I."/>
            <person name="Wang Y."/>
            <person name="Qian P.-Y."/>
            <person name="Dutilh B.E."/>
            <person name="Jetten M.S."/>
        </authorList>
    </citation>
    <scope>NUCLEOTIDE SEQUENCE [LARGE SCALE GENOMIC DNA]</scope>
    <source>
        <strain evidence="1">BSI-1</strain>
    </source>
</reference>
<dbReference type="AlphaFoldDB" id="A0A1E3X6R2"/>
<accession>A0A1E3X6R2</accession>
<protein>
    <submittedName>
        <fullName evidence="1">Uncharacterized protein</fullName>
    </submittedName>
</protein>
<dbReference type="EMBL" id="MAYW01000125">
    <property type="protein sequence ID" value="ODS31340.1"/>
    <property type="molecule type" value="Genomic_DNA"/>
</dbReference>
<gene>
    <name evidence="1" type="ORF">SCARUB_03535</name>
</gene>
<comment type="caution">
    <text evidence="1">The sequence shown here is derived from an EMBL/GenBank/DDBJ whole genome shotgun (WGS) entry which is preliminary data.</text>
</comment>
<dbReference type="Proteomes" id="UP000094056">
    <property type="component" value="Unassembled WGS sequence"/>
</dbReference>
<name>A0A1E3X6R2_9BACT</name>
<evidence type="ECO:0000313" key="1">
    <source>
        <dbReference type="EMBL" id="ODS31340.1"/>
    </source>
</evidence>
<sequence>MICGALKTLRLKAEGCDKKVSNTQSIGRVWNFKE</sequence>
<proteinExistence type="predicted"/>
<evidence type="ECO:0000313" key="2">
    <source>
        <dbReference type="Proteomes" id="UP000094056"/>
    </source>
</evidence>